<dbReference type="Proteomes" id="UP000783686">
    <property type="component" value="Unassembled WGS sequence"/>
</dbReference>
<evidence type="ECO:0000256" key="2">
    <source>
        <dbReference type="ARBA" id="ARBA00009995"/>
    </source>
</evidence>
<evidence type="ECO:0000256" key="8">
    <source>
        <dbReference type="ARBA" id="ARBA00022737"/>
    </source>
</evidence>
<evidence type="ECO:0000256" key="7">
    <source>
        <dbReference type="ARBA" id="ARBA00022729"/>
    </source>
</evidence>
<keyword evidence="5" id="KW-0808">Transferase</keyword>
<name>A0A811K1Q6_9BILA</name>
<dbReference type="PANTHER" id="PTHR48043:SF154">
    <property type="entry name" value="GLUCURONOSYLTRANSFERASE"/>
    <property type="match status" value="1"/>
</dbReference>
<dbReference type="CDD" id="cd03784">
    <property type="entry name" value="GT1_Gtf-like"/>
    <property type="match status" value="1"/>
</dbReference>
<evidence type="ECO:0000256" key="10">
    <source>
        <dbReference type="ARBA" id="ARBA00023136"/>
    </source>
</evidence>
<evidence type="ECO:0000313" key="14">
    <source>
        <dbReference type="EMBL" id="CAD5209260.1"/>
    </source>
</evidence>
<dbReference type="OrthoDB" id="5835829at2759"/>
<evidence type="ECO:0000256" key="11">
    <source>
        <dbReference type="ARBA" id="ARBA00023180"/>
    </source>
</evidence>
<dbReference type="InterPro" id="IPR050271">
    <property type="entry name" value="UDP-glycosyltransferase"/>
</dbReference>
<dbReference type="FunFam" id="3.40.50.2000:FF:000118">
    <property type="entry name" value="UDP-glucuronosyltransferase"/>
    <property type="match status" value="1"/>
</dbReference>
<keyword evidence="10 13" id="KW-0472">Membrane</keyword>
<dbReference type="Gene3D" id="3.40.50.2000">
    <property type="entry name" value="Glycogen Phosphorylase B"/>
    <property type="match status" value="1"/>
</dbReference>
<dbReference type="Proteomes" id="UP000614601">
    <property type="component" value="Unassembled WGS sequence"/>
</dbReference>
<feature type="transmembrane region" description="Helical" evidence="13">
    <location>
        <begin position="868"/>
        <end position="899"/>
    </location>
</feature>
<dbReference type="Pfam" id="PF02493">
    <property type="entry name" value="MORN"/>
    <property type="match status" value="3"/>
</dbReference>
<evidence type="ECO:0000256" key="1">
    <source>
        <dbReference type="ARBA" id="ARBA00004167"/>
    </source>
</evidence>
<keyword evidence="9 13" id="KW-1133">Transmembrane helix</keyword>
<reference evidence="14" key="1">
    <citation type="submission" date="2020-09" db="EMBL/GenBank/DDBJ databases">
        <authorList>
            <person name="Kikuchi T."/>
        </authorList>
    </citation>
    <scope>NUCLEOTIDE SEQUENCE</scope>
    <source>
        <strain evidence="14">SH1</strain>
    </source>
</reference>
<keyword evidence="6 13" id="KW-0812">Transmembrane</keyword>
<evidence type="ECO:0000256" key="4">
    <source>
        <dbReference type="ARBA" id="ARBA00022676"/>
    </source>
</evidence>
<dbReference type="EMBL" id="CAJFDH010000002">
    <property type="protein sequence ID" value="CAD5209260.1"/>
    <property type="molecule type" value="Genomic_DNA"/>
</dbReference>
<comment type="caution">
    <text evidence="14">The sequence shown here is derived from an EMBL/GenBank/DDBJ whole genome shotgun (WGS) entry which is preliminary data.</text>
</comment>
<keyword evidence="15" id="KW-1185">Reference proteome</keyword>
<evidence type="ECO:0000256" key="6">
    <source>
        <dbReference type="ARBA" id="ARBA00022692"/>
    </source>
</evidence>
<dbReference type="EMBL" id="CAJFCW020000002">
    <property type="protein sequence ID" value="CAG9088869.1"/>
    <property type="molecule type" value="Genomic_DNA"/>
</dbReference>
<organism evidence="14 15">
    <name type="scientific">Bursaphelenchus okinawaensis</name>
    <dbReference type="NCBI Taxonomy" id="465554"/>
    <lineage>
        <taxon>Eukaryota</taxon>
        <taxon>Metazoa</taxon>
        <taxon>Ecdysozoa</taxon>
        <taxon>Nematoda</taxon>
        <taxon>Chromadorea</taxon>
        <taxon>Rhabditida</taxon>
        <taxon>Tylenchina</taxon>
        <taxon>Tylenchomorpha</taxon>
        <taxon>Aphelenchoidea</taxon>
        <taxon>Aphelenchoididae</taxon>
        <taxon>Bursaphelenchus</taxon>
    </lineage>
</organism>
<dbReference type="Gene3D" id="2.20.110.10">
    <property type="entry name" value="Histone H3 K4-specific methyltransferase SET7/9 N-terminal domain"/>
    <property type="match status" value="1"/>
</dbReference>
<accession>A0A811K1Q6</accession>
<proteinExistence type="inferred from homology"/>
<keyword evidence="11" id="KW-0325">Glycoprotein</keyword>
<dbReference type="PANTHER" id="PTHR48043">
    <property type="entry name" value="EG:EG0003.4 PROTEIN-RELATED"/>
    <property type="match status" value="1"/>
</dbReference>
<sequence>MGGRLEYKDGGYYIGELVDLQPHGSGTLFDANDNERFAGDFRKGEKVMGIYTAHDGTKYEGKFEPIRHLIKDLPLNGVGGQRHNGTLMFGRYYMPNDFNQCILRIPGKRIMYTGSALNYLPSGFGYLAYHNDMVYKGQFLNGKRHGVGMNTSAVFSRSRKFYRTRSNASLNVFLEDNDDDLNEDVELVNGCGFRAGFTLDLRPRNVLEGKKQETEDVDDFCLVKSADDFIHLNAVETYCGEWEDDKRCGHGSMTRDDGASYHGEWKDNKRHGFGVTTYSDKRIEQGRYRYNKLIEVSHPSRFHRDSPFNQEIQKASLKAHSMSVKLSELEKTHSKEYSTAAARGAEGCTNQDRARDVAEKGRQMAYLYKDSDDVFVLDEVVPLALEANLYGISKIDQKKILVYQIAFGKSHIQFSGTLIDHLVSRGHIVDQLLFRYNYDVTGNGTNRHRKHYEITSSKSNYHLMSHIARPFSRQKTIDWDILAKNKLVFCEELLKNDRLIRELKDEKYDIMLTQPWDGCNLPLAHVLGIKATALYVATPSAHYVFENLGLQTPTAYFGDPFLSHPLYRTLNFWERLENFKHWIKLHIGEDRRNLEDVLFQKYFPGTPKYDELYRKISYVFVNANEFTDIGRPISNKVKFIGGIHLETMNKGSDRQLPIQYENILASSKKGTVIFSFGSLVMLENVPKKVKTAFLEAFKELKDYNFIWKYDNLTEAKTLQADNVYFKDWLPQKQLLKDPRIRCFISHMGMNSFTELAYAGVPVLMVPLFADQRNNAGAAMRKGIGLAIEKEDLTKKSILEALTQVLETPKFDENAKNLAKILKSATVKQSTGQRFVDAVEMAAEYPEIASLLALPSADYSIWVTNTFDVVVFLSVSATLIGIVNIYIVYKVIAFLLCFNVKSGEKPKVKKS</sequence>
<keyword evidence="7" id="KW-0732">Signal</keyword>
<dbReference type="SUPFAM" id="SSF82185">
    <property type="entry name" value="Histone H3 K4-specific methyltransferase SET7/9 N-terminal domain"/>
    <property type="match status" value="2"/>
</dbReference>
<keyword evidence="4" id="KW-0328">Glycosyltransferase</keyword>
<keyword evidence="8" id="KW-0677">Repeat</keyword>
<dbReference type="EC" id="2.4.1.17" evidence="3"/>
<evidence type="ECO:0000256" key="9">
    <source>
        <dbReference type="ARBA" id="ARBA00022989"/>
    </source>
</evidence>
<comment type="catalytic activity">
    <reaction evidence="12">
        <text>glucuronate acceptor + UDP-alpha-D-glucuronate = acceptor beta-D-glucuronoside + UDP + H(+)</text>
        <dbReference type="Rhea" id="RHEA:21032"/>
        <dbReference type="ChEBI" id="CHEBI:15378"/>
        <dbReference type="ChEBI" id="CHEBI:58052"/>
        <dbReference type="ChEBI" id="CHEBI:58223"/>
        <dbReference type="ChEBI" id="CHEBI:132367"/>
        <dbReference type="ChEBI" id="CHEBI:132368"/>
        <dbReference type="EC" id="2.4.1.17"/>
    </reaction>
</comment>
<dbReference type="InterPro" id="IPR003409">
    <property type="entry name" value="MORN"/>
</dbReference>
<dbReference type="Pfam" id="PF00201">
    <property type="entry name" value="UDPGT"/>
    <property type="match status" value="1"/>
</dbReference>
<evidence type="ECO:0000256" key="3">
    <source>
        <dbReference type="ARBA" id="ARBA00012544"/>
    </source>
</evidence>
<dbReference type="GO" id="GO:0015020">
    <property type="term" value="F:glucuronosyltransferase activity"/>
    <property type="evidence" value="ECO:0007669"/>
    <property type="project" value="UniProtKB-EC"/>
</dbReference>
<dbReference type="SMART" id="SM00698">
    <property type="entry name" value="MORN"/>
    <property type="match status" value="4"/>
</dbReference>
<dbReference type="InterPro" id="IPR002213">
    <property type="entry name" value="UDP_glucos_trans"/>
</dbReference>
<evidence type="ECO:0000313" key="15">
    <source>
        <dbReference type="Proteomes" id="UP000614601"/>
    </source>
</evidence>
<evidence type="ECO:0000256" key="13">
    <source>
        <dbReference type="SAM" id="Phobius"/>
    </source>
</evidence>
<dbReference type="GO" id="GO:0016020">
    <property type="term" value="C:membrane"/>
    <property type="evidence" value="ECO:0007669"/>
    <property type="project" value="UniProtKB-SubCell"/>
</dbReference>
<evidence type="ECO:0000256" key="5">
    <source>
        <dbReference type="ARBA" id="ARBA00022679"/>
    </source>
</evidence>
<protein>
    <recommendedName>
        <fullName evidence="3">glucuronosyltransferase</fullName>
        <ecNumber evidence="3">2.4.1.17</ecNumber>
    </recommendedName>
</protein>
<comment type="subcellular location">
    <subcellularLocation>
        <location evidence="1">Membrane</location>
        <topology evidence="1">Single-pass membrane protein</topology>
    </subcellularLocation>
</comment>
<dbReference type="AlphaFoldDB" id="A0A811K1Q6"/>
<gene>
    <name evidence="14" type="ORF">BOKJ2_LOCUS2591</name>
</gene>
<dbReference type="SUPFAM" id="SSF53756">
    <property type="entry name" value="UDP-Glycosyltransferase/glycogen phosphorylase"/>
    <property type="match status" value="1"/>
</dbReference>
<comment type="similarity">
    <text evidence="2">Belongs to the UDP-glycosyltransferase family.</text>
</comment>
<evidence type="ECO:0000256" key="12">
    <source>
        <dbReference type="ARBA" id="ARBA00047475"/>
    </source>
</evidence>